<proteinExistence type="predicted"/>
<accession>A0AA41VX29</accession>
<evidence type="ECO:0000313" key="2">
    <source>
        <dbReference type="EMBL" id="MCL7048758.1"/>
    </source>
</evidence>
<evidence type="ECO:0000313" key="3">
    <source>
        <dbReference type="Proteomes" id="UP001177140"/>
    </source>
</evidence>
<dbReference type="EMBL" id="JAJJMA010307997">
    <property type="protein sequence ID" value="MCL7048758.1"/>
    <property type="molecule type" value="Genomic_DNA"/>
</dbReference>
<keyword evidence="3" id="KW-1185">Reference proteome</keyword>
<dbReference type="AlphaFoldDB" id="A0AA41VX29"/>
<feature type="compositionally biased region" description="Basic and acidic residues" evidence="1">
    <location>
        <begin position="83"/>
        <end position="102"/>
    </location>
</feature>
<feature type="compositionally biased region" description="Low complexity" evidence="1">
    <location>
        <begin position="10"/>
        <end position="27"/>
    </location>
</feature>
<protein>
    <submittedName>
        <fullName evidence="2">Uncharacterized protein</fullName>
    </submittedName>
</protein>
<reference evidence="2" key="1">
    <citation type="submission" date="2022-03" db="EMBL/GenBank/DDBJ databases">
        <title>A functionally conserved STORR gene fusion in Papaver species that diverged 16.8 million years ago.</title>
        <authorList>
            <person name="Catania T."/>
        </authorList>
    </citation>
    <scope>NUCLEOTIDE SEQUENCE</scope>
    <source>
        <strain evidence="2">S-191538</strain>
    </source>
</reference>
<gene>
    <name evidence="2" type="ORF">MKW94_025697</name>
</gene>
<name>A0AA41VX29_PAPNU</name>
<feature type="region of interest" description="Disordered" evidence="1">
    <location>
        <begin position="130"/>
        <end position="156"/>
    </location>
</feature>
<sequence>MPNPLRKSGSSLPGPKNSSQSSSSLDSSKNEDKEEEKRKKKGSKNLSAAQYRAILLQSHGREKKKNKEDKSDKKRKLILGQKAGDDSGRRVNEKTGAERKSLGSDSRSVVLEELEEGEIRANSTILLEPKQGMQRQGLQKEVSSQMSSFSPEGCTT</sequence>
<feature type="compositionally biased region" description="Polar residues" evidence="1">
    <location>
        <begin position="133"/>
        <end position="156"/>
    </location>
</feature>
<dbReference type="Proteomes" id="UP001177140">
    <property type="component" value="Unassembled WGS sequence"/>
</dbReference>
<feature type="compositionally biased region" description="Basic and acidic residues" evidence="1">
    <location>
        <begin position="28"/>
        <end position="37"/>
    </location>
</feature>
<comment type="caution">
    <text evidence="2">The sequence shown here is derived from an EMBL/GenBank/DDBJ whole genome shotgun (WGS) entry which is preliminary data.</text>
</comment>
<feature type="region of interest" description="Disordered" evidence="1">
    <location>
        <begin position="1"/>
        <end position="107"/>
    </location>
</feature>
<organism evidence="2 3">
    <name type="scientific">Papaver nudicaule</name>
    <name type="common">Iceland poppy</name>
    <dbReference type="NCBI Taxonomy" id="74823"/>
    <lineage>
        <taxon>Eukaryota</taxon>
        <taxon>Viridiplantae</taxon>
        <taxon>Streptophyta</taxon>
        <taxon>Embryophyta</taxon>
        <taxon>Tracheophyta</taxon>
        <taxon>Spermatophyta</taxon>
        <taxon>Magnoliopsida</taxon>
        <taxon>Ranunculales</taxon>
        <taxon>Papaveraceae</taxon>
        <taxon>Papaveroideae</taxon>
        <taxon>Papaver</taxon>
    </lineage>
</organism>
<evidence type="ECO:0000256" key="1">
    <source>
        <dbReference type="SAM" id="MobiDB-lite"/>
    </source>
</evidence>